<keyword evidence="3" id="KW-0677">Repeat</keyword>
<proteinExistence type="predicted"/>
<protein>
    <submittedName>
        <fullName evidence="6">Uncharacterized protein</fullName>
    </submittedName>
</protein>
<dbReference type="PANTHER" id="PTHR47535">
    <property type="entry name" value="MUSCLE-SPECIFIC PROTEIN 300 KDA, ISOFORM G"/>
    <property type="match status" value="1"/>
</dbReference>
<comment type="caution">
    <text evidence="6">The sequence shown here is derived from an EMBL/GenBank/DDBJ whole genome shotgun (WGS) entry which is preliminary data.</text>
</comment>
<evidence type="ECO:0000313" key="7">
    <source>
        <dbReference type="Proteomes" id="UP001233999"/>
    </source>
</evidence>
<dbReference type="PANTHER" id="PTHR47535:SF1">
    <property type="entry name" value="NESPRIN-1"/>
    <property type="match status" value="1"/>
</dbReference>
<keyword evidence="4" id="KW-1133">Transmembrane helix</keyword>
<keyword evidence="5" id="KW-0472">Membrane</keyword>
<evidence type="ECO:0000313" key="6">
    <source>
        <dbReference type="EMBL" id="KAJ9592269.1"/>
    </source>
</evidence>
<evidence type="ECO:0000256" key="1">
    <source>
        <dbReference type="ARBA" id="ARBA00004370"/>
    </source>
</evidence>
<feature type="non-terminal residue" evidence="6">
    <location>
        <position position="1"/>
    </location>
</feature>
<evidence type="ECO:0000256" key="5">
    <source>
        <dbReference type="ARBA" id="ARBA00023136"/>
    </source>
</evidence>
<keyword evidence="7" id="KW-1185">Reference proteome</keyword>
<reference evidence="6" key="2">
    <citation type="submission" date="2023-05" db="EMBL/GenBank/DDBJ databases">
        <authorList>
            <person name="Fouks B."/>
        </authorList>
    </citation>
    <scope>NUCLEOTIDE SEQUENCE</scope>
    <source>
        <strain evidence="6">Stay&amp;Tobe</strain>
        <tissue evidence="6">Testes</tissue>
    </source>
</reference>
<accession>A0AAD8A4E6</accession>
<dbReference type="InterPro" id="IPR052403">
    <property type="entry name" value="LINC-complex_assoc"/>
</dbReference>
<evidence type="ECO:0000256" key="4">
    <source>
        <dbReference type="ARBA" id="ARBA00022989"/>
    </source>
</evidence>
<dbReference type="GO" id="GO:0051015">
    <property type="term" value="F:actin filament binding"/>
    <property type="evidence" value="ECO:0007669"/>
    <property type="project" value="TreeGrafter"/>
</dbReference>
<organism evidence="6 7">
    <name type="scientific">Diploptera punctata</name>
    <name type="common">Pacific beetle cockroach</name>
    <dbReference type="NCBI Taxonomy" id="6984"/>
    <lineage>
        <taxon>Eukaryota</taxon>
        <taxon>Metazoa</taxon>
        <taxon>Ecdysozoa</taxon>
        <taxon>Arthropoda</taxon>
        <taxon>Hexapoda</taxon>
        <taxon>Insecta</taxon>
        <taxon>Pterygota</taxon>
        <taxon>Neoptera</taxon>
        <taxon>Polyneoptera</taxon>
        <taxon>Dictyoptera</taxon>
        <taxon>Blattodea</taxon>
        <taxon>Blaberoidea</taxon>
        <taxon>Blaberidae</taxon>
        <taxon>Diplopterinae</taxon>
        <taxon>Diploptera</taxon>
    </lineage>
</organism>
<dbReference type="AlphaFoldDB" id="A0AAD8A4E6"/>
<dbReference type="Proteomes" id="UP001233999">
    <property type="component" value="Unassembled WGS sequence"/>
</dbReference>
<keyword evidence="2" id="KW-0812">Transmembrane</keyword>
<evidence type="ECO:0000256" key="3">
    <source>
        <dbReference type="ARBA" id="ARBA00022737"/>
    </source>
</evidence>
<dbReference type="GO" id="GO:0007097">
    <property type="term" value="P:nuclear migration"/>
    <property type="evidence" value="ECO:0007669"/>
    <property type="project" value="TreeGrafter"/>
</dbReference>
<gene>
    <name evidence="6" type="ORF">L9F63_001165</name>
</gene>
<dbReference type="GO" id="GO:0005737">
    <property type="term" value="C:cytoplasm"/>
    <property type="evidence" value="ECO:0007669"/>
    <property type="project" value="TreeGrafter"/>
</dbReference>
<dbReference type="EMBL" id="JASPKZ010003842">
    <property type="protein sequence ID" value="KAJ9592269.1"/>
    <property type="molecule type" value="Genomic_DNA"/>
</dbReference>
<evidence type="ECO:0000256" key="2">
    <source>
        <dbReference type="ARBA" id="ARBA00022692"/>
    </source>
</evidence>
<name>A0AAD8A4E6_DIPPU</name>
<dbReference type="GO" id="GO:0034993">
    <property type="term" value="C:meiotic nuclear membrane microtubule tethering complex"/>
    <property type="evidence" value="ECO:0007669"/>
    <property type="project" value="TreeGrafter"/>
</dbReference>
<dbReference type="GO" id="GO:0005640">
    <property type="term" value="C:nuclear outer membrane"/>
    <property type="evidence" value="ECO:0007669"/>
    <property type="project" value="TreeGrafter"/>
</dbReference>
<reference evidence="6" key="1">
    <citation type="journal article" date="2023" name="IScience">
        <title>Live-bearing cockroach genome reveals convergent evolutionary mechanisms linked to viviparity in insects and beyond.</title>
        <authorList>
            <person name="Fouks B."/>
            <person name="Harrison M.C."/>
            <person name="Mikhailova A.A."/>
            <person name="Marchal E."/>
            <person name="English S."/>
            <person name="Carruthers M."/>
            <person name="Jennings E.C."/>
            <person name="Chiamaka E.L."/>
            <person name="Frigard R.A."/>
            <person name="Pippel M."/>
            <person name="Attardo G.M."/>
            <person name="Benoit J.B."/>
            <person name="Bornberg-Bauer E."/>
            <person name="Tobe S.S."/>
        </authorList>
    </citation>
    <scope>NUCLEOTIDE SEQUENCE</scope>
    <source>
        <strain evidence="6">Stay&amp;Tobe</strain>
    </source>
</reference>
<sequence length="538" mass="60164">AVPPLTSPLTASQAMAKEIQKQDLANQSAGKSKILTKAIQKIEQHEIKKLLQRRTASFSSVNAVKYSGTTRVGVNCTSASVDGIVKQLEQSTLVEGKDGQMKCNELAGVSQSRRESTLNYWKCDSDVNPIENDEWLAFLQHTMEEIMEGEVDSLQQCSFVGVVVSPLRNSSASCRVMEYVSCLLSLPFVVGGVTEEDISKLRQVYLEVKIVPNLVYASKLLARRKGYDSDDPMPPQCPVSDLSADELQALECMYLLLCNLVHTNEHFLLQFCDSVVILNATTLLQQLLLLDRRKIRVVTDLVAILCHILRELPENASLVEQIIFTKGLKGSAGVDIIRMLTHHSPTLKSRTCALLQLLGRYSCQALRSNWNMRLREELENLQHDSSHIVEMAAKEAVGELKQLAFYSDNKIMSDIEIIKKCEQAVSNHKAYLEKYRHCSEWLSLAQGRYESCRDGSSVGARQDLVERSSGLKELLLEQPSATSLLNNTIEVGEKLYPSTAMEGREVVRQELQDLQQALETLYGGVSSTERELRAKLNR</sequence>
<comment type="subcellular location">
    <subcellularLocation>
        <location evidence="1">Membrane</location>
    </subcellularLocation>
</comment>